<accession>A0ABY2M428</accession>
<organism evidence="2 3">
    <name type="scientific">Leptospira yanagawae</name>
    <dbReference type="NCBI Taxonomy" id="293069"/>
    <lineage>
        <taxon>Bacteria</taxon>
        <taxon>Pseudomonadati</taxon>
        <taxon>Spirochaetota</taxon>
        <taxon>Spirochaetia</taxon>
        <taxon>Leptospirales</taxon>
        <taxon>Leptospiraceae</taxon>
        <taxon>Leptospira</taxon>
    </lineage>
</organism>
<comment type="caution">
    <text evidence="2">The sequence shown here is derived from an EMBL/GenBank/DDBJ whole genome shotgun (WGS) entry which is preliminary data.</text>
</comment>
<dbReference type="Proteomes" id="UP000298200">
    <property type="component" value="Unassembled WGS sequence"/>
</dbReference>
<dbReference type="InterPro" id="IPR014710">
    <property type="entry name" value="RmlC-like_jellyroll"/>
</dbReference>
<protein>
    <submittedName>
        <fullName evidence="2">Crp/Fnr family transcriptional regulator</fullName>
    </submittedName>
</protein>
<dbReference type="RefSeq" id="WP_135632953.1">
    <property type="nucleotide sequence ID" value="NZ_RQFU01000005.1"/>
</dbReference>
<keyword evidence="3" id="KW-1185">Reference proteome</keyword>
<dbReference type="PROSITE" id="PS50042">
    <property type="entry name" value="CNMP_BINDING_3"/>
    <property type="match status" value="1"/>
</dbReference>
<sequence>MTQLQNQRDEWSQISEIFQSKGTLVKLRKKEFYAKQGEAFDSIGYVKKGAFKLVYQNEKKQWIKSFLFEGSFLGSIPSIFQKKPSTYSIISMETSEVIVLPIKVWNQIFEVESSYQKFLIQFLTTLYLKKEKRVSDFLLLDARHRYQEFIKEYYPHISRISQIDQAAYLGITNVALSRLMKHSFVNNPLPLPSTIR</sequence>
<evidence type="ECO:0000313" key="3">
    <source>
        <dbReference type="Proteomes" id="UP000298200"/>
    </source>
</evidence>
<feature type="domain" description="Cyclic nucleotide-binding" evidence="1">
    <location>
        <begin position="31"/>
        <end position="109"/>
    </location>
</feature>
<proteinExistence type="predicted"/>
<dbReference type="SUPFAM" id="SSF51206">
    <property type="entry name" value="cAMP-binding domain-like"/>
    <property type="match status" value="1"/>
</dbReference>
<evidence type="ECO:0000313" key="2">
    <source>
        <dbReference type="EMBL" id="TGL23827.1"/>
    </source>
</evidence>
<reference evidence="3" key="1">
    <citation type="journal article" date="2019" name="PLoS Negl. Trop. Dis.">
        <title>Revisiting the worldwide diversity of Leptospira species in the environment.</title>
        <authorList>
            <person name="Vincent A.T."/>
            <person name="Schiettekatte O."/>
            <person name="Bourhy P."/>
            <person name="Veyrier F.J."/>
            <person name="Picardeau M."/>
        </authorList>
    </citation>
    <scope>NUCLEOTIDE SEQUENCE [LARGE SCALE GENOMIC DNA]</scope>
    <source>
        <strain evidence="3">201800272</strain>
    </source>
</reference>
<gene>
    <name evidence="2" type="ORF">EHQ46_01470</name>
</gene>
<dbReference type="EMBL" id="RQFU01000005">
    <property type="protein sequence ID" value="TGL23827.1"/>
    <property type="molecule type" value="Genomic_DNA"/>
</dbReference>
<dbReference type="InterPro" id="IPR000595">
    <property type="entry name" value="cNMP-bd_dom"/>
</dbReference>
<name>A0ABY2M428_9LEPT</name>
<dbReference type="Gene3D" id="2.60.120.10">
    <property type="entry name" value="Jelly Rolls"/>
    <property type="match status" value="1"/>
</dbReference>
<evidence type="ECO:0000259" key="1">
    <source>
        <dbReference type="PROSITE" id="PS50042"/>
    </source>
</evidence>
<dbReference type="Pfam" id="PF00027">
    <property type="entry name" value="cNMP_binding"/>
    <property type="match status" value="1"/>
</dbReference>
<dbReference type="InterPro" id="IPR018490">
    <property type="entry name" value="cNMP-bd_dom_sf"/>
</dbReference>